<evidence type="ECO:0000259" key="3">
    <source>
        <dbReference type="Pfam" id="PF00849"/>
    </source>
</evidence>
<dbReference type="GO" id="GO:0160136">
    <property type="term" value="F:16S rRNA pseudouridine(516) synthase activity"/>
    <property type="evidence" value="ECO:0007669"/>
    <property type="project" value="UniProtKB-EC"/>
</dbReference>
<gene>
    <name evidence="4" type="primary">rsuA</name>
    <name evidence="4" type="ORF">ENSA7_02420</name>
</gene>
<keyword evidence="2" id="KW-0694">RNA-binding</keyword>
<organism evidence="4 5">
    <name type="scientific">Enhygromyxa salina</name>
    <dbReference type="NCBI Taxonomy" id="215803"/>
    <lineage>
        <taxon>Bacteria</taxon>
        <taxon>Pseudomonadati</taxon>
        <taxon>Myxococcota</taxon>
        <taxon>Polyangia</taxon>
        <taxon>Nannocystales</taxon>
        <taxon>Nannocystaceae</taxon>
        <taxon>Enhygromyxa</taxon>
    </lineage>
</organism>
<dbReference type="Proteomes" id="UP000238823">
    <property type="component" value="Unassembled WGS sequence"/>
</dbReference>
<dbReference type="AlphaFoldDB" id="A0A2S9YY73"/>
<dbReference type="CDD" id="cd00165">
    <property type="entry name" value="S4"/>
    <property type="match status" value="1"/>
</dbReference>
<dbReference type="GO" id="GO:0003723">
    <property type="term" value="F:RNA binding"/>
    <property type="evidence" value="ECO:0007669"/>
    <property type="project" value="UniProtKB-KW"/>
</dbReference>
<dbReference type="GO" id="GO:0006396">
    <property type="term" value="P:RNA processing"/>
    <property type="evidence" value="ECO:0007669"/>
    <property type="project" value="UniProtKB-ARBA"/>
</dbReference>
<dbReference type="OrthoDB" id="9807213at2"/>
<dbReference type="InterPro" id="IPR042092">
    <property type="entry name" value="PsdUridine_s_RsuA/RluB/E/F_cat"/>
</dbReference>
<dbReference type="PROSITE" id="PS50889">
    <property type="entry name" value="S4"/>
    <property type="match status" value="1"/>
</dbReference>
<evidence type="ECO:0000256" key="1">
    <source>
        <dbReference type="ARBA" id="ARBA00023235"/>
    </source>
</evidence>
<dbReference type="GO" id="GO:0001522">
    <property type="term" value="P:pseudouridine synthesis"/>
    <property type="evidence" value="ECO:0007669"/>
    <property type="project" value="InterPro"/>
</dbReference>
<keyword evidence="1 4" id="KW-0413">Isomerase</keyword>
<evidence type="ECO:0000313" key="4">
    <source>
        <dbReference type="EMBL" id="PRQ10036.1"/>
    </source>
</evidence>
<dbReference type="Gene3D" id="3.30.70.1560">
    <property type="entry name" value="Alpha-L RNA-binding motif"/>
    <property type="match status" value="1"/>
</dbReference>
<dbReference type="InterPro" id="IPR020103">
    <property type="entry name" value="PsdUridine_synth_cat_dom_sf"/>
</dbReference>
<feature type="domain" description="Pseudouridine synthase RsuA/RluA-like" evidence="3">
    <location>
        <begin position="67"/>
        <end position="211"/>
    </location>
</feature>
<dbReference type="EC" id="5.4.99.19" evidence="4"/>
<dbReference type="SUPFAM" id="SSF55120">
    <property type="entry name" value="Pseudouridine synthase"/>
    <property type="match status" value="1"/>
</dbReference>
<protein>
    <submittedName>
        <fullName evidence="4">Ribosomal small subunit pseudouridine synthase A</fullName>
        <ecNumber evidence="4">5.4.99.19</ecNumber>
    </submittedName>
</protein>
<proteinExistence type="predicted"/>
<dbReference type="InterPro" id="IPR020094">
    <property type="entry name" value="TruA/RsuA/RluB/E/F_N"/>
</dbReference>
<accession>A0A2S9YY73</accession>
<dbReference type="Gene3D" id="3.30.70.580">
    <property type="entry name" value="Pseudouridine synthase I, catalytic domain, N-terminal subdomain"/>
    <property type="match status" value="1"/>
</dbReference>
<dbReference type="InterPro" id="IPR050343">
    <property type="entry name" value="RsuA_PseudoU_synthase"/>
</dbReference>
<comment type="caution">
    <text evidence="4">The sequence shown here is derived from an EMBL/GenBank/DDBJ whole genome shotgun (WGS) entry which is preliminary data.</text>
</comment>
<dbReference type="PANTHER" id="PTHR47683">
    <property type="entry name" value="PSEUDOURIDINE SYNTHASE FAMILY PROTEIN-RELATED"/>
    <property type="match status" value="1"/>
</dbReference>
<evidence type="ECO:0000313" key="5">
    <source>
        <dbReference type="Proteomes" id="UP000238823"/>
    </source>
</evidence>
<dbReference type="Pfam" id="PF00849">
    <property type="entry name" value="PseudoU_synth_2"/>
    <property type="match status" value="1"/>
</dbReference>
<reference evidence="4 5" key="1">
    <citation type="submission" date="2018-03" db="EMBL/GenBank/DDBJ databases">
        <title>Draft Genome Sequences of the Obligatory Marine Myxobacteria Enhygromyxa salina SWB007.</title>
        <authorList>
            <person name="Poehlein A."/>
            <person name="Moghaddam J.A."/>
            <person name="Harms H."/>
            <person name="Alanjari M."/>
            <person name="Koenig G.M."/>
            <person name="Daniel R."/>
            <person name="Schaeberle T.F."/>
        </authorList>
    </citation>
    <scope>NUCLEOTIDE SEQUENCE [LARGE SCALE GENOMIC DNA]</scope>
    <source>
        <strain evidence="4 5">SWB007</strain>
    </source>
</reference>
<dbReference type="InterPro" id="IPR006145">
    <property type="entry name" value="PsdUridine_synth_RsuA/RluA"/>
</dbReference>
<sequence length="249" mass="27180">MPRLDQLLARNLGQSRREVTRLLRSGAVADPTGARLRDGRVAIATASLPFEVSVSGVALRLREHVHLMQHKPIGVVTSRNDDRHPTAWGLLDGAPMHAELRAVGRLDLDAAGLLLWTTETPLVHALTHPNRRVPRTYQVALARGWTPPPLGPDGTPTLALLDGSRPRITELAPLPELDLHPALQPPPGTESLARITLLDGAYHEVKRIFAALDSHVLRLVRVAHAGLQLPEELEPGAWIELPSLPSQRP</sequence>
<name>A0A2S9YY73_9BACT</name>
<dbReference type="RefSeq" id="WP_106087343.1">
    <property type="nucleotide sequence ID" value="NZ_PVNL01000004.1"/>
</dbReference>
<dbReference type="PANTHER" id="PTHR47683:SF4">
    <property type="entry name" value="PSEUDOURIDINE SYNTHASE"/>
    <property type="match status" value="1"/>
</dbReference>
<evidence type="ECO:0000256" key="2">
    <source>
        <dbReference type="PROSITE-ProRule" id="PRU00182"/>
    </source>
</evidence>
<dbReference type="EMBL" id="PVNL01000004">
    <property type="protein sequence ID" value="PRQ10036.1"/>
    <property type="molecule type" value="Genomic_DNA"/>
</dbReference>